<dbReference type="GO" id="GO:0032267">
    <property type="term" value="F:tRNA(Ile)-lysidine synthase activity"/>
    <property type="evidence" value="ECO:0007669"/>
    <property type="project" value="UniProtKB-EC"/>
</dbReference>
<dbReference type="InterPro" id="IPR011063">
    <property type="entry name" value="TilS/TtcA_N"/>
</dbReference>
<dbReference type="RefSeq" id="WP_072847995.1">
    <property type="nucleotide sequence ID" value="NZ_FRAH01000003.1"/>
</dbReference>
<evidence type="ECO:0000313" key="11">
    <source>
        <dbReference type="Proteomes" id="UP000183975"/>
    </source>
</evidence>
<evidence type="ECO:0000259" key="9">
    <source>
        <dbReference type="SMART" id="SM00977"/>
    </source>
</evidence>
<dbReference type="NCBIfam" id="TIGR02433">
    <property type="entry name" value="lysidine_TilS_C"/>
    <property type="match status" value="1"/>
</dbReference>
<keyword evidence="2 8" id="KW-0963">Cytoplasm</keyword>
<dbReference type="Pfam" id="PF09179">
    <property type="entry name" value="TilS"/>
    <property type="match status" value="1"/>
</dbReference>
<comment type="function">
    <text evidence="8">Ligates lysine onto the cytidine present at position 34 of the AUA codon-specific tRNA(Ile) that contains the anticodon CAU, in an ATP-dependent manner. Cytidine is converted to lysidine, thus changing the amino acid specificity of the tRNA from methionine to isoleucine.</text>
</comment>
<accession>A0A1M6KAW6</accession>
<dbReference type="SMART" id="SM00977">
    <property type="entry name" value="TilS_C"/>
    <property type="match status" value="1"/>
</dbReference>
<evidence type="ECO:0000313" key="10">
    <source>
        <dbReference type="EMBL" id="SHJ56049.1"/>
    </source>
</evidence>
<keyword evidence="6 8" id="KW-0067">ATP-binding</keyword>
<dbReference type="InterPro" id="IPR014729">
    <property type="entry name" value="Rossmann-like_a/b/a_fold"/>
</dbReference>
<dbReference type="InterPro" id="IPR012795">
    <property type="entry name" value="tRNA_Ile_lys_synt_N"/>
</dbReference>
<evidence type="ECO:0000256" key="4">
    <source>
        <dbReference type="ARBA" id="ARBA00022694"/>
    </source>
</evidence>
<reference evidence="10 11" key="1">
    <citation type="submission" date="2016-11" db="EMBL/GenBank/DDBJ databases">
        <authorList>
            <person name="Jaros S."/>
            <person name="Januszkiewicz K."/>
            <person name="Wedrychowicz H."/>
        </authorList>
    </citation>
    <scope>NUCLEOTIDE SEQUENCE [LARGE SCALE GENOMIC DNA]</scope>
    <source>
        <strain evidence="10 11">DSM 14214</strain>
    </source>
</reference>
<comment type="similarity">
    <text evidence="8">Belongs to the tRNA(Ile)-lysidine synthase family.</text>
</comment>
<dbReference type="PANTHER" id="PTHR43033:SF1">
    <property type="entry name" value="TRNA(ILE)-LYSIDINE SYNTHASE-RELATED"/>
    <property type="match status" value="1"/>
</dbReference>
<dbReference type="CDD" id="cd01992">
    <property type="entry name" value="TilS_N"/>
    <property type="match status" value="1"/>
</dbReference>
<keyword evidence="4 8" id="KW-0819">tRNA processing</keyword>
<evidence type="ECO:0000256" key="1">
    <source>
        <dbReference type="ARBA" id="ARBA00004496"/>
    </source>
</evidence>
<dbReference type="InterPro" id="IPR012796">
    <property type="entry name" value="Lysidine-tRNA-synth_C"/>
</dbReference>
<sequence>MLEQVRRTIEEYHMAKGGRVIVGLSGGADSVCLLHILRRLAPHYGWELQAVHIHHGLRGAEADRDAAFAMNFAQSLGVSCQVVSFDMAAEARKQGRNTEEMGRILRYETFAKLAGENGQIAVAHHANDQAETLLMRLCRGTGLLGLTGMAPVRGNIIRPLLFCSRKEIEAYCKENGLMYQEDSTNKDTAYTRNKIRHEVLPLLEEVHGGSTAHLAETAALLAADSDFLEQAAKAAYAETKLNENPIALSCEKLSALHPALRMRVLRYAMADMLGSSKNISHVHLQDVESLLTKQSGTSVKTAGGLVVSRQYDRLIFGRAEKMQAGFSYAIPLGTDVFVQEAELLVESGVFSGKREEIPLDGCTNVFDYDKITQDLCCRTRKAGDQITLPGGTKKLKSFFIDEKIPAEERGSIPLIACGRDIVWIYGGRTSAKFAPDAQTTQYVWIRITEAHHNERKN</sequence>
<comment type="catalytic activity">
    <reaction evidence="7 8">
        <text>cytidine(34) in tRNA(Ile2) + L-lysine + ATP = lysidine(34) in tRNA(Ile2) + AMP + diphosphate + H(+)</text>
        <dbReference type="Rhea" id="RHEA:43744"/>
        <dbReference type="Rhea" id="RHEA-COMP:10625"/>
        <dbReference type="Rhea" id="RHEA-COMP:10670"/>
        <dbReference type="ChEBI" id="CHEBI:15378"/>
        <dbReference type="ChEBI" id="CHEBI:30616"/>
        <dbReference type="ChEBI" id="CHEBI:32551"/>
        <dbReference type="ChEBI" id="CHEBI:33019"/>
        <dbReference type="ChEBI" id="CHEBI:82748"/>
        <dbReference type="ChEBI" id="CHEBI:83665"/>
        <dbReference type="ChEBI" id="CHEBI:456215"/>
        <dbReference type="EC" id="6.3.4.19"/>
    </reaction>
</comment>
<dbReference type="HAMAP" id="MF_01161">
    <property type="entry name" value="tRNA_Ile_lys_synt"/>
    <property type="match status" value="1"/>
</dbReference>
<evidence type="ECO:0000256" key="5">
    <source>
        <dbReference type="ARBA" id="ARBA00022741"/>
    </source>
</evidence>
<organism evidence="10 11">
    <name type="scientific">Anaerotignum lactatifermentans DSM 14214</name>
    <dbReference type="NCBI Taxonomy" id="1121323"/>
    <lineage>
        <taxon>Bacteria</taxon>
        <taxon>Bacillati</taxon>
        <taxon>Bacillota</taxon>
        <taxon>Clostridia</taxon>
        <taxon>Lachnospirales</taxon>
        <taxon>Anaerotignaceae</taxon>
        <taxon>Anaerotignum</taxon>
    </lineage>
</organism>
<dbReference type="Gene3D" id="3.40.50.620">
    <property type="entry name" value="HUPs"/>
    <property type="match status" value="1"/>
</dbReference>
<protein>
    <recommendedName>
        <fullName evidence="8">tRNA(Ile)-lysidine synthase</fullName>
        <ecNumber evidence="8">6.3.4.19</ecNumber>
    </recommendedName>
    <alternativeName>
        <fullName evidence="8">tRNA(Ile)-2-lysyl-cytidine synthase</fullName>
    </alternativeName>
    <alternativeName>
        <fullName evidence="8">tRNA(Ile)-lysidine synthetase</fullName>
    </alternativeName>
</protein>
<dbReference type="Pfam" id="PF01171">
    <property type="entry name" value="ATP_bind_3"/>
    <property type="match status" value="1"/>
</dbReference>
<dbReference type="PANTHER" id="PTHR43033">
    <property type="entry name" value="TRNA(ILE)-LYSIDINE SYNTHASE-RELATED"/>
    <property type="match status" value="1"/>
</dbReference>
<evidence type="ECO:0000256" key="3">
    <source>
        <dbReference type="ARBA" id="ARBA00022598"/>
    </source>
</evidence>
<evidence type="ECO:0000256" key="7">
    <source>
        <dbReference type="ARBA" id="ARBA00048539"/>
    </source>
</evidence>
<comment type="subcellular location">
    <subcellularLocation>
        <location evidence="1 8">Cytoplasm</location>
    </subcellularLocation>
</comment>
<dbReference type="Gene3D" id="1.20.59.20">
    <property type="match status" value="1"/>
</dbReference>
<dbReference type="EMBL" id="FRAH01000003">
    <property type="protein sequence ID" value="SHJ56049.1"/>
    <property type="molecule type" value="Genomic_DNA"/>
</dbReference>
<dbReference type="Proteomes" id="UP000183975">
    <property type="component" value="Unassembled WGS sequence"/>
</dbReference>
<dbReference type="GO" id="GO:0006400">
    <property type="term" value="P:tRNA modification"/>
    <property type="evidence" value="ECO:0007669"/>
    <property type="project" value="UniProtKB-UniRule"/>
</dbReference>
<feature type="binding site" evidence="8">
    <location>
        <begin position="25"/>
        <end position="30"/>
    </location>
    <ligand>
        <name>ATP</name>
        <dbReference type="ChEBI" id="CHEBI:30616"/>
    </ligand>
</feature>
<dbReference type="SUPFAM" id="SSF56037">
    <property type="entry name" value="PheT/TilS domain"/>
    <property type="match status" value="1"/>
</dbReference>
<gene>
    <name evidence="8" type="primary">tilS</name>
    <name evidence="10" type="ORF">SAMN02745138_00108</name>
</gene>
<evidence type="ECO:0000256" key="6">
    <source>
        <dbReference type="ARBA" id="ARBA00022840"/>
    </source>
</evidence>
<feature type="domain" description="Lysidine-tRNA(Ile) synthetase C-terminal" evidence="9">
    <location>
        <begin position="375"/>
        <end position="444"/>
    </location>
</feature>
<dbReference type="Pfam" id="PF11734">
    <property type="entry name" value="TilS_C"/>
    <property type="match status" value="1"/>
</dbReference>
<dbReference type="GO" id="GO:0005524">
    <property type="term" value="F:ATP binding"/>
    <property type="evidence" value="ECO:0007669"/>
    <property type="project" value="UniProtKB-UniRule"/>
</dbReference>
<dbReference type="InterPro" id="IPR015262">
    <property type="entry name" value="tRNA_Ile_lys_synt_subst-bd"/>
</dbReference>
<keyword evidence="11" id="KW-1185">Reference proteome</keyword>
<dbReference type="AlphaFoldDB" id="A0A1M6KAW6"/>
<dbReference type="NCBIfam" id="TIGR02432">
    <property type="entry name" value="lysidine_TilS_N"/>
    <property type="match status" value="1"/>
</dbReference>
<comment type="domain">
    <text evidence="8">The N-terminal region contains the highly conserved SGGXDS motif, predicted to be a P-loop motif involved in ATP binding.</text>
</comment>
<dbReference type="SUPFAM" id="SSF82829">
    <property type="entry name" value="MesJ substrate recognition domain-like"/>
    <property type="match status" value="1"/>
</dbReference>
<dbReference type="OrthoDB" id="9807403at2"/>
<evidence type="ECO:0000256" key="2">
    <source>
        <dbReference type="ARBA" id="ARBA00022490"/>
    </source>
</evidence>
<dbReference type="SUPFAM" id="SSF52402">
    <property type="entry name" value="Adenine nucleotide alpha hydrolases-like"/>
    <property type="match status" value="1"/>
</dbReference>
<keyword evidence="3 8" id="KW-0436">Ligase</keyword>
<name>A0A1M6KAW6_9FIRM</name>
<proteinExistence type="inferred from homology"/>
<dbReference type="EC" id="6.3.4.19" evidence="8"/>
<evidence type="ECO:0000256" key="8">
    <source>
        <dbReference type="HAMAP-Rule" id="MF_01161"/>
    </source>
</evidence>
<dbReference type="GO" id="GO:0005737">
    <property type="term" value="C:cytoplasm"/>
    <property type="evidence" value="ECO:0007669"/>
    <property type="project" value="UniProtKB-SubCell"/>
</dbReference>
<dbReference type="InterPro" id="IPR012094">
    <property type="entry name" value="tRNA_Ile_lys_synt"/>
</dbReference>
<keyword evidence="5 8" id="KW-0547">Nucleotide-binding</keyword>